<dbReference type="PANTHER" id="PTHR40078:SF1">
    <property type="entry name" value="INTEGRAL MEMBRANE PROTEIN"/>
    <property type="match status" value="1"/>
</dbReference>
<comment type="caution">
    <text evidence="2">The sequence shown here is derived from an EMBL/GenBank/DDBJ whole genome shotgun (WGS) entry which is preliminary data.</text>
</comment>
<dbReference type="EMBL" id="JADIMM010000099">
    <property type="protein sequence ID" value="MBO8458274.1"/>
    <property type="molecule type" value="Genomic_DNA"/>
</dbReference>
<dbReference type="InterPro" id="IPR038750">
    <property type="entry name" value="YczE/YyaS-like"/>
</dbReference>
<gene>
    <name evidence="2" type="ORF">IAA81_08645</name>
</gene>
<evidence type="ECO:0000256" key="1">
    <source>
        <dbReference type="SAM" id="Phobius"/>
    </source>
</evidence>
<protein>
    <submittedName>
        <fullName evidence="2">YitT family protein</fullName>
    </submittedName>
</protein>
<dbReference type="Proteomes" id="UP000823638">
    <property type="component" value="Unassembled WGS sequence"/>
</dbReference>
<keyword evidence="1" id="KW-1133">Transmembrane helix</keyword>
<evidence type="ECO:0000313" key="2">
    <source>
        <dbReference type="EMBL" id="MBO8458274.1"/>
    </source>
</evidence>
<keyword evidence="1" id="KW-0472">Membrane</keyword>
<dbReference type="Pfam" id="PF19700">
    <property type="entry name" value="DUF6198"/>
    <property type="match status" value="1"/>
</dbReference>
<accession>A0A9D9HR08</accession>
<organism evidence="2 3">
    <name type="scientific">Candidatus Gallitreponema excrementavium</name>
    <dbReference type="NCBI Taxonomy" id="2840840"/>
    <lineage>
        <taxon>Bacteria</taxon>
        <taxon>Pseudomonadati</taxon>
        <taxon>Spirochaetota</taxon>
        <taxon>Spirochaetia</taxon>
        <taxon>Spirochaetales</taxon>
        <taxon>Candidatus Gallitreponema</taxon>
    </lineage>
</organism>
<reference evidence="2" key="1">
    <citation type="submission" date="2020-10" db="EMBL/GenBank/DDBJ databases">
        <authorList>
            <person name="Gilroy R."/>
        </authorList>
    </citation>
    <scope>NUCLEOTIDE SEQUENCE</scope>
    <source>
        <strain evidence="2">10532</strain>
    </source>
</reference>
<dbReference type="AlphaFoldDB" id="A0A9D9HR08"/>
<proteinExistence type="predicted"/>
<feature type="transmembrane region" description="Helical" evidence="1">
    <location>
        <begin position="43"/>
        <end position="67"/>
    </location>
</feature>
<dbReference type="PANTHER" id="PTHR40078">
    <property type="entry name" value="INTEGRAL MEMBRANE PROTEIN-RELATED"/>
    <property type="match status" value="1"/>
</dbReference>
<reference evidence="2" key="2">
    <citation type="journal article" date="2021" name="PeerJ">
        <title>Extensive microbial diversity within the chicken gut microbiome revealed by metagenomics and culture.</title>
        <authorList>
            <person name="Gilroy R."/>
            <person name="Ravi A."/>
            <person name="Getino M."/>
            <person name="Pursley I."/>
            <person name="Horton D.L."/>
            <person name="Alikhan N.F."/>
            <person name="Baker D."/>
            <person name="Gharbi K."/>
            <person name="Hall N."/>
            <person name="Watson M."/>
            <person name="Adriaenssens E.M."/>
            <person name="Foster-Nyarko E."/>
            <person name="Jarju S."/>
            <person name="Secka A."/>
            <person name="Antonio M."/>
            <person name="Oren A."/>
            <person name="Chaudhuri R.R."/>
            <person name="La Ragione R."/>
            <person name="Hildebrand F."/>
            <person name="Pallen M.J."/>
        </authorList>
    </citation>
    <scope>NUCLEOTIDE SEQUENCE</scope>
    <source>
        <strain evidence="2">10532</strain>
    </source>
</reference>
<feature type="transmembrane region" description="Helical" evidence="1">
    <location>
        <begin position="107"/>
        <end position="125"/>
    </location>
</feature>
<name>A0A9D9HR08_9SPIR</name>
<feature type="transmembrane region" description="Helical" evidence="1">
    <location>
        <begin position="183"/>
        <end position="202"/>
    </location>
</feature>
<evidence type="ECO:0000313" key="3">
    <source>
        <dbReference type="Proteomes" id="UP000823638"/>
    </source>
</evidence>
<feature type="transmembrane region" description="Helical" evidence="1">
    <location>
        <begin position="156"/>
        <end position="177"/>
    </location>
</feature>
<sequence length="210" mass="22949">MIFFKRYFFLFLGLLIMSFGVAFSVKASLGTSPISSVPYVVSLISPLTVGIATIVMHIIFILIQIVLLRKDFKVVQLIQIPVAFIFGYLTDFSLWTIRNINPNSYSGQWILCIVGILLVGTGVSFEVNSKASTLAGEGVILAICNVFKVPFPKTKIGFDITLVVTAALISVLFTSRISGIREGTVAAAIFVGMVAKLVNIPLKKFSEKYL</sequence>
<feature type="transmembrane region" description="Helical" evidence="1">
    <location>
        <begin position="74"/>
        <end position="95"/>
    </location>
</feature>
<keyword evidence="1" id="KW-0812">Transmembrane</keyword>